<evidence type="ECO:0000256" key="6">
    <source>
        <dbReference type="ARBA" id="ARBA00023002"/>
    </source>
</evidence>
<keyword evidence="5" id="KW-0521">NADP</keyword>
<evidence type="ECO:0000256" key="7">
    <source>
        <dbReference type="ARBA" id="ARBA00023033"/>
    </source>
</evidence>
<dbReference type="EMBL" id="RRAZ01000024">
    <property type="protein sequence ID" value="RRH72414.1"/>
    <property type="molecule type" value="Genomic_DNA"/>
</dbReference>
<evidence type="ECO:0000256" key="5">
    <source>
        <dbReference type="ARBA" id="ARBA00022857"/>
    </source>
</evidence>
<dbReference type="Proteomes" id="UP000282125">
    <property type="component" value="Unassembled WGS sequence"/>
</dbReference>
<accession>A0A3P3DEY6</accession>
<dbReference type="PANTHER" id="PTHR43872">
    <property type="entry name" value="MONOOXYGENASE, PUTATIVE (AFU_ORTHOLOGUE AFUA_8G02570)-RELATED"/>
    <property type="match status" value="1"/>
</dbReference>
<dbReference type="InterPro" id="IPR020946">
    <property type="entry name" value="Flavin_mOase-like"/>
</dbReference>
<gene>
    <name evidence="8" type="ORF">EG244_14805</name>
</gene>
<comment type="caution">
    <text evidence="8">The sequence shown here is derived from an EMBL/GenBank/DDBJ whole genome shotgun (WGS) entry which is preliminary data.</text>
</comment>
<keyword evidence="4" id="KW-0274">FAD</keyword>
<evidence type="ECO:0000256" key="2">
    <source>
        <dbReference type="ARBA" id="ARBA00010139"/>
    </source>
</evidence>
<keyword evidence="3" id="KW-0285">Flavoprotein</keyword>
<keyword evidence="9" id="KW-1185">Reference proteome</keyword>
<dbReference type="AlphaFoldDB" id="A0A3P3DEY6"/>
<dbReference type="Pfam" id="PF00743">
    <property type="entry name" value="FMO-like"/>
    <property type="match status" value="1"/>
</dbReference>
<evidence type="ECO:0000256" key="3">
    <source>
        <dbReference type="ARBA" id="ARBA00022630"/>
    </source>
</evidence>
<keyword evidence="6" id="KW-0560">Oxidoreductase</keyword>
<dbReference type="GO" id="GO:0050660">
    <property type="term" value="F:flavin adenine dinucleotide binding"/>
    <property type="evidence" value="ECO:0007669"/>
    <property type="project" value="InterPro"/>
</dbReference>
<dbReference type="SUPFAM" id="SSF51905">
    <property type="entry name" value="FAD/NAD(P)-binding domain"/>
    <property type="match status" value="1"/>
</dbReference>
<comment type="similarity">
    <text evidence="2">Belongs to the FAD-binding monooxygenase family.</text>
</comment>
<dbReference type="GO" id="GO:0050661">
    <property type="term" value="F:NADP binding"/>
    <property type="evidence" value="ECO:0007669"/>
    <property type="project" value="InterPro"/>
</dbReference>
<dbReference type="InterPro" id="IPR051820">
    <property type="entry name" value="FAD-binding_MO"/>
</dbReference>
<comment type="cofactor">
    <cofactor evidence="1">
        <name>FAD</name>
        <dbReference type="ChEBI" id="CHEBI:57692"/>
    </cofactor>
</comment>
<dbReference type="GO" id="GO:0004499">
    <property type="term" value="F:N,N-dimethylaniline monooxygenase activity"/>
    <property type="evidence" value="ECO:0007669"/>
    <property type="project" value="InterPro"/>
</dbReference>
<evidence type="ECO:0000256" key="4">
    <source>
        <dbReference type="ARBA" id="ARBA00022827"/>
    </source>
</evidence>
<dbReference type="InterPro" id="IPR036188">
    <property type="entry name" value="FAD/NAD-bd_sf"/>
</dbReference>
<evidence type="ECO:0000313" key="9">
    <source>
        <dbReference type="Proteomes" id="UP000282125"/>
    </source>
</evidence>
<protein>
    <submittedName>
        <fullName evidence="8">NAD(P)/FAD-dependent oxidoreductase</fullName>
    </submittedName>
</protein>
<dbReference type="PANTHER" id="PTHR43872:SF1">
    <property type="entry name" value="MONOOXYGENASE, PUTATIVE (AFU_ORTHOLOGUE AFUA_8G02570)-RELATED"/>
    <property type="match status" value="1"/>
</dbReference>
<keyword evidence="7" id="KW-0503">Monooxygenase</keyword>
<evidence type="ECO:0000256" key="1">
    <source>
        <dbReference type="ARBA" id="ARBA00001974"/>
    </source>
</evidence>
<dbReference type="Pfam" id="PF13450">
    <property type="entry name" value="NAD_binding_8"/>
    <property type="match status" value="1"/>
</dbReference>
<evidence type="ECO:0000313" key="8">
    <source>
        <dbReference type="EMBL" id="RRH72414.1"/>
    </source>
</evidence>
<sequence length="504" mass="57019">MTQPEFDVLIIGAGLSGIGVARYLKTRCPDQRFAILESKPRIGGTWDLFRYPGIRSDSDMHTMGYAFKPWTNARAIADGGAILNYIRETAEENHLTQMIRFDHQVKSATWSSAEQIWRLEVLHDGGIRSLTCRFLFSCAGYYRHHEGYLPEWPGYEDYQGQLVHPQFWPEDLDYSGKKIIVIGSGATAVTLTPTLAQKAAHVWQVQRSPTYVVSRPGEDEFANRLRRWLPEKLAYPITRWRTIFGSAKRRKRMVANLEGTRKMLIGAVAKELPPDYDWKTHFVPRYLPGQQRICAVPDGDMFRTLSEGKASMVTGEIRRFTPTGVEMTDGTHLEADLIITATGLVMESLGGLEIVVDGQAVDRSKLLIYKGFMYSNLPNLVYFTGYTNASWTLKVDLVADYACRLLRFMQRKGHTQVVPAANEADVANVNSALKFISGYVVRAAHRLPKHGKAWPWIHEQDYFWDRKTLKRGRIDDGTLQFSRGTPVRLPAAQIAEGSDQVAAE</sequence>
<reference evidence="8 9" key="1">
    <citation type="submission" date="2018-11" db="EMBL/GenBank/DDBJ databases">
        <title>Gemmobacter sp. nov., YIM 102744-1 draft genome.</title>
        <authorList>
            <person name="Li G."/>
            <person name="Jiang Y."/>
        </authorList>
    </citation>
    <scope>NUCLEOTIDE SEQUENCE [LARGE SCALE GENOMIC DNA]</scope>
    <source>
        <strain evidence="8 9">YIM 102744-1</strain>
    </source>
</reference>
<proteinExistence type="inferred from homology"/>
<name>A0A3P3DEY6_9RHOB</name>
<dbReference type="Gene3D" id="3.50.50.60">
    <property type="entry name" value="FAD/NAD(P)-binding domain"/>
    <property type="match status" value="3"/>
</dbReference>
<dbReference type="FunFam" id="3.50.50.60:FF:000228">
    <property type="entry name" value="FAD-containing monooxygenase EthA"/>
    <property type="match status" value="1"/>
</dbReference>
<dbReference type="OrthoDB" id="312624at2"/>
<organism evidence="8 9">
    <name type="scientific">Falsigemmobacter faecalis</name>
    <dbReference type="NCBI Taxonomy" id="2488730"/>
    <lineage>
        <taxon>Bacteria</taxon>
        <taxon>Pseudomonadati</taxon>
        <taxon>Pseudomonadota</taxon>
        <taxon>Alphaproteobacteria</taxon>
        <taxon>Rhodobacterales</taxon>
        <taxon>Paracoccaceae</taxon>
        <taxon>Falsigemmobacter</taxon>
    </lineage>
</organism>